<name>A0A7I4YTS6_HAECO</name>
<dbReference type="WBParaSite" id="HCON_00133665-00001">
    <property type="protein sequence ID" value="HCON_00133665-00001"/>
    <property type="gene ID" value="HCON_00133665"/>
</dbReference>
<evidence type="ECO:0000256" key="2">
    <source>
        <dbReference type="SAM" id="SignalP"/>
    </source>
</evidence>
<feature type="region of interest" description="Disordered" evidence="1">
    <location>
        <begin position="288"/>
        <end position="338"/>
    </location>
</feature>
<evidence type="ECO:0000313" key="3">
    <source>
        <dbReference type="Proteomes" id="UP000025227"/>
    </source>
</evidence>
<accession>A0A7I4YTS6</accession>
<dbReference type="AlphaFoldDB" id="A0A7I4YTS6"/>
<feature type="region of interest" description="Disordered" evidence="1">
    <location>
        <begin position="105"/>
        <end position="126"/>
    </location>
</feature>
<feature type="chain" id="PRO_5029449124" evidence="2">
    <location>
        <begin position="23"/>
        <end position="485"/>
    </location>
</feature>
<proteinExistence type="predicted"/>
<evidence type="ECO:0000256" key="1">
    <source>
        <dbReference type="SAM" id="MobiDB-lite"/>
    </source>
</evidence>
<organism evidence="3 4">
    <name type="scientific">Haemonchus contortus</name>
    <name type="common">Barber pole worm</name>
    <dbReference type="NCBI Taxonomy" id="6289"/>
    <lineage>
        <taxon>Eukaryota</taxon>
        <taxon>Metazoa</taxon>
        <taxon>Ecdysozoa</taxon>
        <taxon>Nematoda</taxon>
        <taxon>Chromadorea</taxon>
        <taxon>Rhabditida</taxon>
        <taxon>Rhabditina</taxon>
        <taxon>Rhabditomorpha</taxon>
        <taxon>Strongyloidea</taxon>
        <taxon>Trichostrongylidae</taxon>
        <taxon>Haemonchus</taxon>
    </lineage>
</organism>
<keyword evidence="3" id="KW-1185">Reference proteome</keyword>
<dbReference type="Proteomes" id="UP000025227">
    <property type="component" value="Unplaced"/>
</dbReference>
<evidence type="ECO:0000313" key="4">
    <source>
        <dbReference type="WBParaSite" id="HCON_00133665-00001"/>
    </source>
</evidence>
<reference evidence="4" key="1">
    <citation type="submission" date="2020-12" db="UniProtKB">
        <authorList>
            <consortium name="WormBaseParasite"/>
        </authorList>
    </citation>
    <scope>IDENTIFICATION</scope>
    <source>
        <strain evidence="4">MHco3</strain>
    </source>
</reference>
<sequence>MPLPRALSRIYLLCLLFLMATAQLQHYNNKLNGHSASVRSVWTPKSNDTEGLQIRIAHHRSNTMPQTTVSMEETLTNRISQGQSRKRESTVHVVPSVKPLKRPALRRPERSLMPLPPPPPGMQSLSPAVKEADSLEVENFWKNFPTLEKHVQFAEMSIDDDATTKNDTFEQFHIVPEKPPLDKLHVESAFKGTIADMLPVEQEPLEVELFRKRFESRKRKQKHGDKTKKYNSSGRSRLLFTTTTRIPSTTAINSTIEDGFSTTTSGTTTQLSTNVAAASVEAPTTNWRFASPTSVTPPAPKMLPTEMHTSTEGSSTTLSRSVPFSPPPRLHVFPAGNTTPTRTLQLFRDPVVDKNGLRTPAPLIKSKRHQRTGQSRFRSAAVVPLSKTRTLSDPMNRQSQPIISPRFRSFTRSNSLNEPGFPRVMTTIKNGNNPNFVRGGPPFLLPTKDFLTRSVRPVLRSKKRPRNVGSVQRRRIRSQRFIVAN</sequence>
<dbReference type="OrthoDB" id="10661792at2759"/>
<protein>
    <submittedName>
        <fullName evidence="4">Protein Wnt</fullName>
    </submittedName>
</protein>
<feature type="signal peptide" evidence="2">
    <location>
        <begin position="1"/>
        <end position="22"/>
    </location>
</feature>
<feature type="compositionally biased region" description="Polar residues" evidence="1">
    <location>
        <begin position="307"/>
        <end position="322"/>
    </location>
</feature>
<keyword evidence="2" id="KW-0732">Signal</keyword>